<name>A0A284RWM5_ARMOS</name>
<proteinExistence type="predicted"/>
<dbReference type="Proteomes" id="UP000219338">
    <property type="component" value="Unassembled WGS sequence"/>
</dbReference>
<protein>
    <submittedName>
        <fullName evidence="1">Uncharacterized protein</fullName>
    </submittedName>
</protein>
<evidence type="ECO:0000313" key="1">
    <source>
        <dbReference type="EMBL" id="SJL13157.1"/>
    </source>
</evidence>
<dbReference type="AlphaFoldDB" id="A0A284RWM5"/>
<sequence>MPEEDGSLRRSLHRRSSVMQYLWTIENFITSSFLHTIHSPNVNSFCASHPIALRTPNLPSRPPHPTSFKYLPVRLPIPIARVHLQFAELDRDHDVRVLQLTDPFPHG</sequence>
<gene>
    <name evidence="1" type="ORF">ARMOST_16596</name>
</gene>
<organism evidence="1 2">
    <name type="scientific">Armillaria ostoyae</name>
    <name type="common">Armillaria root rot fungus</name>
    <dbReference type="NCBI Taxonomy" id="47428"/>
    <lineage>
        <taxon>Eukaryota</taxon>
        <taxon>Fungi</taxon>
        <taxon>Dikarya</taxon>
        <taxon>Basidiomycota</taxon>
        <taxon>Agaricomycotina</taxon>
        <taxon>Agaricomycetes</taxon>
        <taxon>Agaricomycetidae</taxon>
        <taxon>Agaricales</taxon>
        <taxon>Marasmiineae</taxon>
        <taxon>Physalacriaceae</taxon>
        <taxon>Armillaria</taxon>
    </lineage>
</organism>
<evidence type="ECO:0000313" key="2">
    <source>
        <dbReference type="Proteomes" id="UP000219338"/>
    </source>
</evidence>
<reference evidence="2" key="1">
    <citation type="journal article" date="2017" name="Nat. Ecol. Evol.">
        <title>Genome expansion and lineage-specific genetic innovations in the forest pathogenic fungi Armillaria.</title>
        <authorList>
            <person name="Sipos G."/>
            <person name="Prasanna A.N."/>
            <person name="Walter M.C."/>
            <person name="O'Connor E."/>
            <person name="Balint B."/>
            <person name="Krizsan K."/>
            <person name="Kiss B."/>
            <person name="Hess J."/>
            <person name="Varga T."/>
            <person name="Slot J."/>
            <person name="Riley R."/>
            <person name="Boka B."/>
            <person name="Rigling D."/>
            <person name="Barry K."/>
            <person name="Lee J."/>
            <person name="Mihaltcheva S."/>
            <person name="LaButti K."/>
            <person name="Lipzen A."/>
            <person name="Waldron R."/>
            <person name="Moloney N.M."/>
            <person name="Sperisen C."/>
            <person name="Kredics L."/>
            <person name="Vagvoelgyi C."/>
            <person name="Patrignani A."/>
            <person name="Fitzpatrick D."/>
            <person name="Nagy I."/>
            <person name="Doyle S."/>
            <person name="Anderson J.B."/>
            <person name="Grigoriev I.V."/>
            <person name="Gueldener U."/>
            <person name="Muensterkoetter M."/>
            <person name="Nagy L.G."/>
        </authorList>
    </citation>
    <scope>NUCLEOTIDE SEQUENCE [LARGE SCALE GENOMIC DNA]</scope>
    <source>
        <strain evidence="2">C18/9</strain>
    </source>
</reference>
<dbReference type="EMBL" id="FUEG01000019">
    <property type="protein sequence ID" value="SJL13157.1"/>
    <property type="molecule type" value="Genomic_DNA"/>
</dbReference>
<accession>A0A284RWM5</accession>
<keyword evidence="2" id="KW-1185">Reference proteome</keyword>